<dbReference type="CDD" id="cd05834">
    <property type="entry name" value="PWWP_HRP"/>
    <property type="match status" value="1"/>
</dbReference>
<dbReference type="SUPFAM" id="SSF140576">
    <property type="entry name" value="HIV integrase-binding domain"/>
    <property type="match status" value="1"/>
</dbReference>
<dbReference type="InterPro" id="IPR021567">
    <property type="entry name" value="LEDGF_IBD"/>
</dbReference>
<feature type="compositionally biased region" description="Basic and acidic residues" evidence="6">
    <location>
        <begin position="170"/>
        <end position="183"/>
    </location>
</feature>
<sequence>MPPRTAERNEYSVGNLVFAKIKGYPPWPARIEKNYPAGYKPNPGRFPVYFFGTYELLIKDYRFRAVVSARDIYPYEKFKDQFGIKRKMKNFNKGMLELESQLQATETKASKQQDEDDDEDEDRDDDNENDDHDDKNRTEDLSDVEKNITQCHNESPKTLEENADSNSSDDSIKNRQVRKDSRSTKFLKKRTTLNDTRSNRSLSNIDNSIDWNGGVDKGKIKSLKSRPSSSSFSRSNVKKPKLINDEDSEVEVSESSRISSEEENQDSLKTFKPSEDDQSENSINENNSTLIKINSDQSIQEDFKADRESLDNISQISSKEGERDDSKTVKNSNQPQIDRILAIETKWKNFFKDKYNLNPADFDKLKRKLLDERMTLKLEAKAKEKERLKKEKMERKRLEKLRQLLMKPENPKIIKAVVIVIDQNIKNSLSKNNANIDKCLGTMDIIEGIQISSKNLSFLGDCLKELIQTLKKCRKYKGDERVRQKADLHLNRLKKFFADHQCSKGGDLDELDSSNVCTNLQEQSNENSREAFDDLNGHHRNDSLIKTMI</sequence>
<comment type="similarity">
    <text evidence="2">Belongs to the HDGF family.</text>
</comment>
<gene>
    <name evidence="7" type="ORF">QR98_0042690</name>
</gene>
<feature type="compositionally biased region" description="Acidic residues" evidence="6">
    <location>
        <begin position="114"/>
        <end position="131"/>
    </location>
</feature>
<dbReference type="InterPro" id="IPR000313">
    <property type="entry name" value="PWWP_dom"/>
</dbReference>
<feature type="region of interest" description="Disordered" evidence="6">
    <location>
        <begin position="103"/>
        <end position="333"/>
    </location>
</feature>
<feature type="compositionally biased region" description="Polar residues" evidence="6">
    <location>
        <begin position="193"/>
        <end position="210"/>
    </location>
</feature>
<feature type="compositionally biased region" description="Low complexity" evidence="6">
    <location>
        <begin position="225"/>
        <end position="235"/>
    </location>
</feature>
<keyword evidence="4" id="KW-0539">Nucleus</keyword>
<evidence type="ECO:0000313" key="7">
    <source>
        <dbReference type="EMBL" id="KPM05797.1"/>
    </source>
</evidence>
<comment type="caution">
    <text evidence="7">The sequence shown here is derived from an EMBL/GenBank/DDBJ whole genome shotgun (WGS) entry which is preliminary data.</text>
</comment>
<dbReference type="VEuPathDB" id="VectorBase:SSCA008854"/>
<dbReference type="InterPro" id="IPR035441">
    <property type="entry name" value="TFIIS/LEDGF_dom_sf"/>
</dbReference>
<organism evidence="7 8">
    <name type="scientific">Sarcoptes scabiei</name>
    <name type="common">Itch mite</name>
    <name type="synonym">Acarus scabiei</name>
    <dbReference type="NCBI Taxonomy" id="52283"/>
    <lineage>
        <taxon>Eukaryota</taxon>
        <taxon>Metazoa</taxon>
        <taxon>Ecdysozoa</taxon>
        <taxon>Arthropoda</taxon>
        <taxon>Chelicerata</taxon>
        <taxon>Arachnida</taxon>
        <taxon>Acari</taxon>
        <taxon>Acariformes</taxon>
        <taxon>Sarcoptiformes</taxon>
        <taxon>Astigmata</taxon>
        <taxon>Psoroptidia</taxon>
        <taxon>Sarcoptoidea</taxon>
        <taxon>Sarcoptidae</taxon>
        <taxon>Sarcoptinae</taxon>
        <taxon>Sarcoptes</taxon>
    </lineage>
</organism>
<evidence type="ECO:0000256" key="3">
    <source>
        <dbReference type="ARBA" id="ARBA00023054"/>
    </source>
</evidence>
<dbReference type="Pfam" id="PF00855">
    <property type="entry name" value="PWWP"/>
    <property type="match status" value="1"/>
</dbReference>
<reference evidence="7 8" key="1">
    <citation type="journal article" date="2015" name="Parasit. Vectors">
        <title>Draft genome of the scabies mite.</title>
        <authorList>
            <person name="Rider S.D.Jr."/>
            <person name="Morgan M.S."/>
            <person name="Arlian L.G."/>
        </authorList>
    </citation>
    <scope>NUCLEOTIDE SEQUENCE [LARGE SCALE GENOMIC DNA]</scope>
    <source>
        <strain evidence="7">Arlian Lab</strain>
    </source>
</reference>
<dbReference type="Pfam" id="PF11467">
    <property type="entry name" value="LEDGF"/>
    <property type="match status" value="1"/>
</dbReference>
<evidence type="ECO:0000256" key="4">
    <source>
        <dbReference type="ARBA" id="ARBA00023242"/>
    </source>
</evidence>
<name>A0A132A485_SARSC</name>
<evidence type="ECO:0000313" key="8">
    <source>
        <dbReference type="Proteomes" id="UP000616769"/>
    </source>
</evidence>
<dbReference type="SMART" id="SM00293">
    <property type="entry name" value="PWWP"/>
    <property type="match status" value="1"/>
</dbReference>
<feature type="compositionally biased region" description="Basic and acidic residues" evidence="6">
    <location>
        <begin position="301"/>
        <end position="310"/>
    </location>
</feature>
<protein>
    <submittedName>
        <fullName evidence="7">PWWP and LEDGF domain containing protein</fullName>
    </submittedName>
</protein>
<feature type="coiled-coil region" evidence="5">
    <location>
        <begin position="366"/>
        <end position="403"/>
    </location>
</feature>
<comment type="subcellular location">
    <subcellularLocation>
        <location evidence="1">Nucleus</location>
    </subcellularLocation>
</comment>
<feature type="compositionally biased region" description="Basic and acidic residues" evidence="6">
    <location>
        <begin position="132"/>
        <end position="146"/>
    </location>
</feature>
<dbReference type="Gene3D" id="2.30.30.140">
    <property type="match status" value="1"/>
</dbReference>
<evidence type="ECO:0000256" key="2">
    <source>
        <dbReference type="ARBA" id="ARBA00005309"/>
    </source>
</evidence>
<dbReference type="InterPro" id="IPR036218">
    <property type="entry name" value="HIVI-bd_sf"/>
</dbReference>
<feature type="compositionally biased region" description="Polar residues" evidence="6">
    <location>
        <begin position="280"/>
        <end position="300"/>
    </location>
</feature>
<evidence type="ECO:0000256" key="1">
    <source>
        <dbReference type="ARBA" id="ARBA00004123"/>
    </source>
</evidence>
<dbReference type="PROSITE" id="PS50812">
    <property type="entry name" value="PWWP"/>
    <property type="match status" value="1"/>
</dbReference>
<dbReference type="OrthoDB" id="62853at2759"/>
<proteinExistence type="inferred from homology"/>
<feature type="compositionally biased region" description="Basic and acidic residues" evidence="6">
    <location>
        <begin position="319"/>
        <end position="328"/>
    </location>
</feature>
<keyword evidence="3 5" id="KW-0175">Coiled coil</keyword>
<dbReference type="PANTHER" id="PTHR12550:SF70">
    <property type="entry name" value="JIL-1 ANCHORING AND STABILIZING PROTEIN, ISOFORM A"/>
    <property type="match status" value="1"/>
</dbReference>
<evidence type="ECO:0000256" key="6">
    <source>
        <dbReference type="SAM" id="MobiDB-lite"/>
    </source>
</evidence>
<dbReference type="AlphaFoldDB" id="A0A132A485"/>
<dbReference type="SUPFAM" id="SSF63748">
    <property type="entry name" value="Tudor/PWWP/MBT"/>
    <property type="match status" value="1"/>
</dbReference>
<dbReference type="GO" id="GO:0005634">
    <property type="term" value="C:nucleus"/>
    <property type="evidence" value="ECO:0007669"/>
    <property type="project" value="UniProtKB-SubCell"/>
</dbReference>
<dbReference type="EMBL" id="JXLN01010476">
    <property type="protein sequence ID" value="KPM05797.1"/>
    <property type="molecule type" value="Genomic_DNA"/>
</dbReference>
<dbReference type="PANTHER" id="PTHR12550">
    <property type="entry name" value="HEPATOMA-DERIVED GROWTH FACTOR-RELATED"/>
    <property type="match status" value="1"/>
</dbReference>
<evidence type="ECO:0000256" key="5">
    <source>
        <dbReference type="SAM" id="Coils"/>
    </source>
</evidence>
<dbReference type="Gene3D" id="1.20.930.10">
    <property type="entry name" value="Conserved domain common to transcription factors TFIIS, elongin A, CRSP70"/>
    <property type="match status" value="1"/>
</dbReference>
<dbReference type="Proteomes" id="UP000616769">
    <property type="component" value="Unassembled WGS sequence"/>
</dbReference>
<accession>A0A132A485</accession>